<keyword evidence="4" id="KW-1185">Reference proteome</keyword>
<dbReference type="InterPro" id="IPR002938">
    <property type="entry name" value="FAD-bd"/>
</dbReference>
<evidence type="ECO:0000256" key="1">
    <source>
        <dbReference type="SAM" id="MobiDB-lite"/>
    </source>
</evidence>
<dbReference type="EMBL" id="CP008953">
    <property type="protein sequence ID" value="AIG78536.1"/>
    <property type="molecule type" value="Genomic_DNA"/>
</dbReference>
<dbReference type="HOGENOM" id="CLU_009665_1_0_11"/>
<feature type="region of interest" description="Disordered" evidence="1">
    <location>
        <begin position="381"/>
        <end position="401"/>
    </location>
</feature>
<dbReference type="PRINTS" id="PR00420">
    <property type="entry name" value="RNGMNOXGNASE"/>
</dbReference>
<dbReference type="KEGG" id="aja:AJAP_28490"/>
<dbReference type="InterPro" id="IPR051704">
    <property type="entry name" value="FAD_aromatic-hydroxylase"/>
</dbReference>
<dbReference type="eggNOG" id="COG0654">
    <property type="taxonomic scope" value="Bacteria"/>
</dbReference>
<evidence type="ECO:0000259" key="2">
    <source>
        <dbReference type="Pfam" id="PF01494"/>
    </source>
</evidence>
<organism evidence="3 4">
    <name type="scientific">Amycolatopsis japonica</name>
    <dbReference type="NCBI Taxonomy" id="208439"/>
    <lineage>
        <taxon>Bacteria</taxon>
        <taxon>Bacillati</taxon>
        <taxon>Actinomycetota</taxon>
        <taxon>Actinomycetes</taxon>
        <taxon>Pseudonocardiales</taxon>
        <taxon>Pseudonocardiaceae</taxon>
        <taxon>Amycolatopsis</taxon>
        <taxon>Amycolatopsis japonica group</taxon>
    </lineage>
</organism>
<dbReference type="PANTHER" id="PTHR46865:SF2">
    <property type="entry name" value="MONOOXYGENASE"/>
    <property type="match status" value="1"/>
</dbReference>
<sequence length="401" mass="44432">MSRTVLISGASIAGPALAYWLHQHGMTATVIERAPELRPGGQTVDLRGAGRTVIERMGLEQAARDRVTHEEGVHFVDDRNRIRASFGTDSLDGDGFVTELELLRGELAGLLYQRTRDDVDYVFGDEITGLTDTDDGVDVTFRTGADRRFDLVVLADGLRSRTRDLVFADIARTRSFGLYTAYFTIPRAASDGRWARWYNAPDRRVVLLRPDNQGTTRASLSFLYPQAGLERLQAPAQQDFLRRHYADAGWETPRVLDTMADSPDFYFESIGQMHLKKWSRGRIATVGDAAYCASPLSGMGTSLALVGAYVLAGELSRHTDHSNAFHAYETLLRPYVAQAQKVPWIAPRLASPKTRTGIRLLNTIASLATNPKISRLATRFTNPPSDAIDLPTYPHTQPTPP</sequence>
<dbReference type="Pfam" id="PF01494">
    <property type="entry name" value="FAD_binding_3"/>
    <property type="match status" value="1"/>
</dbReference>
<reference evidence="3 4" key="1">
    <citation type="journal article" date="2014" name="J. Biotechnol.">
        <title>Complete genome sequence of the actinobacterium Amycolatopsis japonica MG417-CF17(T) (=DSM 44213T) producing (S,S)-N,N'-ethylenediaminedisuccinic acid.</title>
        <authorList>
            <person name="Stegmann E."/>
            <person name="Albersmeier A."/>
            <person name="Spohn M."/>
            <person name="Gert H."/>
            <person name="Weber T."/>
            <person name="Wohlleben W."/>
            <person name="Kalinowski J."/>
            <person name="Ruckert C."/>
        </authorList>
    </citation>
    <scope>NUCLEOTIDE SEQUENCE [LARGE SCALE GENOMIC DNA]</scope>
    <source>
        <strain evidence="4">MG417-CF17 (DSM 44213)</strain>
    </source>
</reference>
<dbReference type="RefSeq" id="WP_038516849.1">
    <property type="nucleotide sequence ID" value="NZ_CP008953.1"/>
</dbReference>
<protein>
    <recommendedName>
        <fullName evidence="2">FAD-binding domain-containing protein</fullName>
    </recommendedName>
</protein>
<accession>A0A075V1K6</accession>
<name>A0A075V1K6_9PSEU</name>
<evidence type="ECO:0000313" key="4">
    <source>
        <dbReference type="Proteomes" id="UP000028492"/>
    </source>
</evidence>
<evidence type="ECO:0000313" key="3">
    <source>
        <dbReference type="EMBL" id="AIG78536.1"/>
    </source>
</evidence>
<dbReference type="PANTHER" id="PTHR46865">
    <property type="entry name" value="OXIDOREDUCTASE-RELATED"/>
    <property type="match status" value="1"/>
</dbReference>
<dbReference type="InterPro" id="IPR036188">
    <property type="entry name" value="FAD/NAD-bd_sf"/>
</dbReference>
<gene>
    <name evidence="3" type="ORF">AJAP_28490</name>
</gene>
<dbReference type="SUPFAM" id="SSF51905">
    <property type="entry name" value="FAD/NAD(P)-binding domain"/>
    <property type="match status" value="1"/>
</dbReference>
<dbReference type="Gene3D" id="3.30.9.10">
    <property type="entry name" value="D-Amino Acid Oxidase, subunit A, domain 2"/>
    <property type="match status" value="1"/>
</dbReference>
<dbReference type="STRING" id="208439.AJAP_28490"/>
<dbReference type="AlphaFoldDB" id="A0A075V1K6"/>
<dbReference type="Gene3D" id="3.50.50.60">
    <property type="entry name" value="FAD/NAD(P)-binding domain"/>
    <property type="match status" value="1"/>
</dbReference>
<dbReference type="Proteomes" id="UP000028492">
    <property type="component" value="Chromosome"/>
</dbReference>
<feature type="domain" description="FAD-binding" evidence="2">
    <location>
        <begin position="4"/>
        <end position="344"/>
    </location>
</feature>
<proteinExistence type="predicted"/>
<dbReference type="GO" id="GO:0071949">
    <property type="term" value="F:FAD binding"/>
    <property type="evidence" value="ECO:0007669"/>
    <property type="project" value="InterPro"/>
</dbReference>